<organism evidence="3 4">
    <name type="scientific">Glaciimonas immobilis</name>
    <dbReference type="NCBI Taxonomy" id="728004"/>
    <lineage>
        <taxon>Bacteria</taxon>
        <taxon>Pseudomonadati</taxon>
        <taxon>Pseudomonadota</taxon>
        <taxon>Betaproteobacteria</taxon>
        <taxon>Burkholderiales</taxon>
        <taxon>Oxalobacteraceae</taxon>
        <taxon>Glaciimonas</taxon>
    </lineage>
</organism>
<dbReference type="GO" id="GO:0015627">
    <property type="term" value="C:type II protein secretion system complex"/>
    <property type="evidence" value="ECO:0007669"/>
    <property type="project" value="InterPro"/>
</dbReference>
<comment type="caution">
    <text evidence="3">The sequence shown here is derived from an EMBL/GenBank/DDBJ whole genome shotgun (WGS) entry which is preliminary data.</text>
</comment>
<dbReference type="InterPro" id="IPR000983">
    <property type="entry name" value="Bac_GSPG_pilin"/>
</dbReference>
<evidence type="ECO:0000256" key="2">
    <source>
        <dbReference type="SAM" id="Phobius"/>
    </source>
</evidence>
<keyword evidence="1" id="KW-0488">Methylation</keyword>
<dbReference type="SUPFAM" id="SSF54523">
    <property type="entry name" value="Pili subunits"/>
    <property type="match status" value="1"/>
</dbReference>
<dbReference type="GO" id="GO:0043683">
    <property type="term" value="P:type IV pilus assembly"/>
    <property type="evidence" value="ECO:0007669"/>
    <property type="project" value="InterPro"/>
</dbReference>
<dbReference type="PROSITE" id="PS00409">
    <property type="entry name" value="PROKAR_NTER_METHYL"/>
    <property type="match status" value="1"/>
</dbReference>
<dbReference type="InterPro" id="IPR031982">
    <property type="entry name" value="PilE-like"/>
</dbReference>
<dbReference type="InterPro" id="IPR045584">
    <property type="entry name" value="Pilin-like"/>
</dbReference>
<dbReference type="InterPro" id="IPR012902">
    <property type="entry name" value="N_methyl_site"/>
</dbReference>
<proteinExistence type="predicted"/>
<protein>
    <submittedName>
        <fullName evidence="3">Type IV pilus assembly protein PilE</fullName>
    </submittedName>
</protein>
<gene>
    <name evidence="3" type="ORF">HNR39_001392</name>
</gene>
<sequence length="154" mass="16456">MNVIIMIRDASQDVTEGWIQQGFTLVELMVTVAIVAILAALAYPSYTQYIVRANRSAAESFILSVATTQEQYNLDARQYATTLALLGYATIPTKVSSNYVITIAADNTVAPPTYAITATPTGSQLIQDTPCANLTINQIGTKAISGTATLASCW</sequence>
<dbReference type="EMBL" id="JACHHQ010000002">
    <property type="protein sequence ID" value="MBB5199565.1"/>
    <property type="molecule type" value="Genomic_DNA"/>
</dbReference>
<keyword evidence="2" id="KW-0472">Membrane</keyword>
<feature type="transmembrane region" description="Helical" evidence="2">
    <location>
        <begin position="28"/>
        <end position="46"/>
    </location>
</feature>
<evidence type="ECO:0000313" key="3">
    <source>
        <dbReference type="EMBL" id="MBB5199565.1"/>
    </source>
</evidence>
<dbReference type="Gene3D" id="3.30.700.10">
    <property type="entry name" value="Glycoprotein, Type 4 Pilin"/>
    <property type="match status" value="1"/>
</dbReference>
<dbReference type="PANTHER" id="PTHR30093">
    <property type="entry name" value="GENERAL SECRETION PATHWAY PROTEIN G"/>
    <property type="match status" value="1"/>
</dbReference>
<reference evidence="3 4" key="1">
    <citation type="submission" date="2020-08" db="EMBL/GenBank/DDBJ databases">
        <title>Genomic Encyclopedia of Type Strains, Phase IV (KMG-IV): sequencing the most valuable type-strain genomes for metagenomic binning, comparative biology and taxonomic classification.</title>
        <authorList>
            <person name="Goeker M."/>
        </authorList>
    </citation>
    <scope>NUCLEOTIDE SEQUENCE [LARGE SCALE GENOMIC DNA]</scope>
    <source>
        <strain evidence="3 4">DSM 23240</strain>
    </source>
</reference>
<evidence type="ECO:0000313" key="4">
    <source>
        <dbReference type="Proteomes" id="UP000571084"/>
    </source>
</evidence>
<keyword evidence="2" id="KW-1133">Transmembrane helix</keyword>
<dbReference type="NCBIfam" id="TIGR02532">
    <property type="entry name" value="IV_pilin_GFxxxE"/>
    <property type="match status" value="1"/>
</dbReference>
<dbReference type="GO" id="GO:0015628">
    <property type="term" value="P:protein secretion by the type II secretion system"/>
    <property type="evidence" value="ECO:0007669"/>
    <property type="project" value="InterPro"/>
</dbReference>
<keyword evidence="4" id="KW-1185">Reference proteome</keyword>
<dbReference type="Pfam" id="PF07963">
    <property type="entry name" value="N_methyl"/>
    <property type="match status" value="1"/>
</dbReference>
<evidence type="ECO:0000256" key="1">
    <source>
        <dbReference type="ARBA" id="ARBA00022481"/>
    </source>
</evidence>
<dbReference type="Pfam" id="PF16732">
    <property type="entry name" value="ComP_DUS"/>
    <property type="match status" value="1"/>
</dbReference>
<dbReference type="AlphaFoldDB" id="A0A840RPC4"/>
<keyword evidence="2" id="KW-0812">Transmembrane</keyword>
<dbReference type="PANTHER" id="PTHR30093:SF47">
    <property type="entry name" value="TYPE IV PILUS NON-CORE MINOR PILIN PILE"/>
    <property type="match status" value="1"/>
</dbReference>
<dbReference type="Proteomes" id="UP000571084">
    <property type="component" value="Unassembled WGS sequence"/>
</dbReference>
<name>A0A840RPC4_9BURK</name>
<accession>A0A840RPC4</accession>
<dbReference type="PRINTS" id="PR00813">
    <property type="entry name" value="BCTERIALGSPG"/>
</dbReference>